<gene>
    <name evidence="1" type="ORF">C2G38_2124343</name>
</gene>
<dbReference type="Proteomes" id="UP000266673">
    <property type="component" value="Unassembled WGS sequence"/>
</dbReference>
<protein>
    <submittedName>
        <fullName evidence="1">Uncharacterized protein</fullName>
    </submittedName>
</protein>
<dbReference type="AlphaFoldDB" id="A0A397TXU8"/>
<reference evidence="1 2" key="1">
    <citation type="submission" date="2018-06" db="EMBL/GenBank/DDBJ databases">
        <title>Comparative genomics reveals the genomic features of Rhizophagus irregularis, R. cerebriforme, R. diaphanum and Gigaspora rosea, and their symbiotic lifestyle signature.</title>
        <authorList>
            <person name="Morin E."/>
            <person name="San Clemente H."/>
            <person name="Chen E.C.H."/>
            <person name="De La Providencia I."/>
            <person name="Hainaut M."/>
            <person name="Kuo A."/>
            <person name="Kohler A."/>
            <person name="Murat C."/>
            <person name="Tang N."/>
            <person name="Roy S."/>
            <person name="Loubradou J."/>
            <person name="Henrissat B."/>
            <person name="Grigoriev I.V."/>
            <person name="Corradi N."/>
            <person name="Roux C."/>
            <person name="Martin F.M."/>
        </authorList>
    </citation>
    <scope>NUCLEOTIDE SEQUENCE [LARGE SCALE GENOMIC DNA]</scope>
    <source>
        <strain evidence="1 2">DAOM 194757</strain>
    </source>
</reference>
<comment type="caution">
    <text evidence="1">The sequence shown here is derived from an EMBL/GenBank/DDBJ whole genome shotgun (WGS) entry which is preliminary data.</text>
</comment>
<proteinExistence type="predicted"/>
<accession>A0A397TXU8</accession>
<sequence>MGCWTHLPLTICLLGGNNGPDFARSICHVFLNQSLNDEITDKELLYTELLKKDKLEGNFQSFGLLHALRDPKFLEQFLIFSISRANELPKFPLIYNLI</sequence>
<evidence type="ECO:0000313" key="1">
    <source>
        <dbReference type="EMBL" id="RIB02850.1"/>
    </source>
</evidence>
<dbReference type="EMBL" id="QKWP01002569">
    <property type="protein sequence ID" value="RIB02850.1"/>
    <property type="molecule type" value="Genomic_DNA"/>
</dbReference>
<keyword evidence="2" id="KW-1185">Reference proteome</keyword>
<name>A0A397TXU8_9GLOM</name>
<evidence type="ECO:0000313" key="2">
    <source>
        <dbReference type="Proteomes" id="UP000266673"/>
    </source>
</evidence>
<organism evidence="1 2">
    <name type="scientific">Gigaspora rosea</name>
    <dbReference type="NCBI Taxonomy" id="44941"/>
    <lineage>
        <taxon>Eukaryota</taxon>
        <taxon>Fungi</taxon>
        <taxon>Fungi incertae sedis</taxon>
        <taxon>Mucoromycota</taxon>
        <taxon>Glomeromycotina</taxon>
        <taxon>Glomeromycetes</taxon>
        <taxon>Diversisporales</taxon>
        <taxon>Gigasporaceae</taxon>
        <taxon>Gigaspora</taxon>
    </lineage>
</organism>